<reference evidence="3 4" key="1">
    <citation type="journal article" date="2014" name="Agronomy (Basel)">
        <title>A Draft Genome Sequence for Ensete ventricosum, the Drought-Tolerant Tree Against Hunger.</title>
        <authorList>
            <person name="Harrison J."/>
            <person name="Moore K.A."/>
            <person name="Paszkiewicz K."/>
            <person name="Jones T."/>
            <person name="Grant M."/>
            <person name="Ambacheew D."/>
            <person name="Muzemil S."/>
            <person name="Studholme D.J."/>
        </authorList>
    </citation>
    <scope>NUCLEOTIDE SEQUENCE [LARGE SCALE GENOMIC DNA]</scope>
</reference>
<gene>
    <name evidence="3" type="ORF">B296_00027965</name>
</gene>
<feature type="compositionally biased region" description="Basic and acidic residues" evidence="2">
    <location>
        <begin position="28"/>
        <end position="49"/>
    </location>
</feature>
<name>A0A426YSK1_ENSVE</name>
<dbReference type="PANTHER" id="PTHR33565">
    <property type="entry name" value="DORMANCY-ASSOCIATED PROTEIN 1"/>
    <property type="match status" value="1"/>
</dbReference>
<organism evidence="3 4">
    <name type="scientific">Ensete ventricosum</name>
    <name type="common">Abyssinian banana</name>
    <name type="synonym">Musa ensete</name>
    <dbReference type="NCBI Taxonomy" id="4639"/>
    <lineage>
        <taxon>Eukaryota</taxon>
        <taxon>Viridiplantae</taxon>
        <taxon>Streptophyta</taxon>
        <taxon>Embryophyta</taxon>
        <taxon>Tracheophyta</taxon>
        <taxon>Spermatophyta</taxon>
        <taxon>Magnoliopsida</taxon>
        <taxon>Liliopsida</taxon>
        <taxon>Zingiberales</taxon>
        <taxon>Musaceae</taxon>
        <taxon>Ensete</taxon>
    </lineage>
</organism>
<dbReference type="InterPro" id="IPR008406">
    <property type="entry name" value="DRM/ARP"/>
</dbReference>
<evidence type="ECO:0000313" key="3">
    <source>
        <dbReference type="EMBL" id="RRT54692.1"/>
    </source>
</evidence>
<dbReference type="Proteomes" id="UP000287651">
    <property type="component" value="Unassembled WGS sequence"/>
</dbReference>
<protein>
    <submittedName>
        <fullName evidence="3">Uncharacterized protein</fullName>
    </submittedName>
</protein>
<comment type="similarity">
    <text evidence="1">Belongs to the DRM1/ARP family.</text>
</comment>
<feature type="compositionally biased region" description="Low complexity" evidence="2">
    <location>
        <begin position="92"/>
        <end position="102"/>
    </location>
</feature>
<feature type="region of interest" description="Disordered" evidence="2">
    <location>
        <begin position="28"/>
        <end position="54"/>
    </location>
</feature>
<dbReference type="EMBL" id="AMZH03010469">
    <property type="protein sequence ID" value="RRT54692.1"/>
    <property type="molecule type" value="Genomic_DNA"/>
</dbReference>
<comment type="caution">
    <text evidence="3">The sequence shown here is derived from an EMBL/GenBank/DDBJ whole genome shotgun (WGS) entry which is preliminary data.</text>
</comment>
<accession>A0A426YSK1</accession>
<evidence type="ECO:0000256" key="2">
    <source>
        <dbReference type="SAM" id="MobiDB-lite"/>
    </source>
</evidence>
<dbReference type="AlphaFoldDB" id="A0A426YSK1"/>
<feature type="region of interest" description="Disordered" evidence="2">
    <location>
        <begin position="78"/>
        <end position="108"/>
    </location>
</feature>
<feature type="non-terminal residue" evidence="3">
    <location>
        <position position="1"/>
    </location>
</feature>
<evidence type="ECO:0000256" key="1">
    <source>
        <dbReference type="ARBA" id="ARBA00010502"/>
    </source>
</evidence>
<sequence>HLFRTNCTYEAVYTTNMQPTPFFHQPLKQERDRGEEKEEGLHQALERPRSPWSTPIRTPLPLDLSHVSIPPFGFHAEAESSGGMYQRSMSMPQTPTTPVTPTSANAQTPRHDVWRSVFNPGSNAANKSLGADLFDKPQPNSPTVYDWYQIVSLYSGETKSTHR</sequence>
<proteinExistence type="inferred from homology"/>
<dbReference type="Pfam" id="PF05564">
    <property type="entry name" value="Auxin_repressed"/>
    <property type="match status" value="1"/>
</dbReference>
<dbReference type="PANTHER" id="PTHR33565:SF2">
    <property type="entry name" value="DORMANCY-ASSOCIATED PROTEIN 1"/>
    <property type="match status" value="1"/>
</dbReference>
<evidence type="ECO:0000313" key="4">
    <source>
        <dbReference type="Proteomes" id="UP000287651"/>
    </source>
</evidence>